<feature type="site" description="Transition state stabilizer" evidence="3">
    <location>
        <position position="23"/>
    </location>
</feature>
<proteinExistence type="predicted"/>
<keyword evidence="2" id="KW-0456">Lyase</keyword>
<keyword evidence="5" id="KW-1185">Reference proteome</keyword>
<evidence type="ECO:0000313" key="4">
    <source>
        <dbReference type="EMBL" id="KAF7503903.1"/>
    </source>
</evidence>
<gene>
    <name evidence="4" type="ORF">GJ744_003043</name>
</gene>
<sequence>MESSGQKKLLLTNRPNLNLLGTREPHIYGSMTLPQITSALPNRAQVDSIELKDFQSNHEGIIIERIHQAWEEKLSGIIINPAMCTQEKLSGTTAIYVICGLGANGYVAALDGWVWKFNDGPQTGINMESKK</sequence>
<comment type="caution">
    <text evidence="4">The sequence shown here is derived from an EMBL/GenBank/DDBJ whole genome shotgun (WGS) entry which is preliminary data.</text>
</comment>
<dbReference type="InterPro" id="IPR001874">
    <property type="entry name" value="DHquinase_II"/>
</dbReference>
<dbReference type="EC" id="4.2.1.10" evidence="1"/>
<organism evidence="4 5">
    <name type="scientific">Endocarpon pusillum</name>
    <dbReference type="NCBI Taxonomy" id="364733"/>
    <lineage>
        <taxon>Eukaryota</taxon>
        <taxon>Fungi</taxon>
        <taxon>Dikarya</taxon>
        <taxon>Ascomycota</taxon>
        <taxon>Pezizomycotina</taxon>
        <taxon>Eurotiomycetes</taxon>
        <taxon>Chaetothyriomycetidae</taxon>
        <taxon>Verrucariales</taxon>
        <taxon>Verrucariaceae</taxon>
        <taxon>Endocarpon</taxon>
    </lineage>
</organism>
<evidence type="ECO:0000313" key="5">
    <source>
        <dbReference type="Proteomes" id="UP000606974"/>
    </source>
</evidence>
<dbReference type="PANTHER" id="PTHR21272">
    <property type="entry name" value="CATABOLIC 3-DEHYDROQUINASE"/>
    <property type="match status" value="1"/>
</dbReference>
<name>A0A8H7A870_9EURO</name>
<evidence type="ECO:0000256" key="1">
    <source>
        <dbReference type="ARBA" id="ARBA00012060"/>
    </source>
</evidence>
<dbReference type="InterPro" id="IPR036441">
    <property type="entry name" value="DHquinase_II_sf"/>
</dbReference>
<dbReference type="AlphaFoldDB" id="A0A8H7A870"/>
<accession>A0A8H7A870</accession>
<dbReference type="SUPFAM" id="SSF52304">
    <property type="entry name" value="Type II 3-dehydroquinate dehydratase"/>
    <property type="match status" value="1"/>
</dbReference>
<dbReference type="OrthoDB" id="8191625at2759"/>
<evidence type="ECO:0000256" key="2">
    <source>
        <dbReference type="ARBA" id="ARBA00023239"/>
    </source>
</evidence>
<dbReference type="GO" id="GO:0003855">
    <property type="term" value="F:3-dehydroquinate dehydratase activity"/>
    <property type="evidence" value="ECO:0007669"/>
    <property type="project" value="UniProtKB-EC"/>
</dbReference>
<dbReference type="Gene3D" id="3.40.50.9100">
    <property type="entry name" value="Dehydroquinase, class II"/>
    <property type="match status" value="1"/>
</dbReference>
<dbReference type="GO" id="GO:0019631">
    <property type="term" value="P:quinate catabolic process"/>
    <property type="evidence" value="ECO:0007669"/>
    <property type="project" value="TreeGrafter"/>
</dbReference>
<protein>
    <recommendedName>
        <fullName evidence="1">3-dehydroquinate dehydratase</fullName>
        <ecNumber evidence="1">4.2.1.10</ecNumber>
    </recommendedName>
</protein>
<dbReference type="Pfam" id="PF01220">
    <property type="entry name" value="DHquinase_II"/>
    <property type="match status" value="1"/>
</dbReference>
<dbReference type="Proteomes" id="UP000606974">
    <property type="component" value="Unassembled WGS sequence"/>
</dbReference>
<dbReference type="EMBL" id="JAACFV010000157">
    <property type="protein sequence ID" value="KAF7503903.1"/>
    <property type="molecule type" value="Genomic_DNA"/>
</dbReference>
<evidence type="ECO:0000256" key="3">
    <source>
        <dbReference type="PIRSR" id="PIRSR001399-3"/>
    </source>
</evidence>
<dbReference type="PIRSF" id="PIRSF001399">
    <property type="entry name" value="DHquinase_II"/>
    <property type="match status" value="1"/>
</dbReference>
<dbReference type="PANTHER" id="PTHR21272:SF3">
    <property type="entry name" value="CATABOLIC 3-DEHYDROQUINASE"/>
    <property type="match status" value="1"/>
</dbReference>
<reference evidence="4" key="1">
    <citation type="submission" date="2020-02" db="EMBL/GenBank/DDBJ databases">
        <authorList>
            <person name="Palmer J.M."/>
        </authorList>
    </citation>
    <scope>NUCLEOTIDE SEQUENCE</scope>
    <source>
        <strain evidence="4">EPUS1.4</strain>
        <tissue evidence="4">Thallus</tissue>
    </source>
</reference>